<dbReference type="Pfam" id="PF07596">
    <property type="entry name" value="SBP_bac_10"/>
    <property type="match status" value="1"/>
</dbReference>
<evidence type="ECO:0000259" key="1">
    <source>
        <dbReference type="Pfam" id="PF07596"/>
    </source>
</evidence>
<dbReference type="Pfam" id="PF07963">
    <property type="entry name" value="N_methyl"/>
    <property type="match status" value="1"/>
</dbReference>
<dbReference type="Proteomes" id="UP000317835">
    <property type="component" value="Chromosome"/>
</dbReference>
<dbReference type="InterPro" id="IPR011453">
    <property type="entry name" value="DUF1559"/>
</dbReference>
<proteinExistence type="predicted"/>
<keyword evidence="3" id="KW-1185">Reference proteome</keyword>
<dbReference type="InterPro" id="IPR045584">
    <property type="entry name" value="Pilin-like"/>
</dbReference>
<dbReference type="InterPro" id="IPR027558">
    <property type="entry name" value="Pre_pil_HX9DG_C"/>
</dbReference>
<dbReference type="EMBL" id="CP036426">
    <property type="protein sequence ID" value="QDV32952.1"/>
    <property type="molecule type" value="Genomic_DNA"/>
</dbReference>
<dbReference type="SUPFAM" id="SSF54523">
    <property type="entry name" value="Pili subunits"/>
    <property type="match status" value="1"/>
</dbReference>
<dbReference type="NCBIfam" id="TIGR02532">
    <property type="entry name" value="IV_pilin_GFxxxE"/>
    <property type="match status" value="1"/>
</dbReference>
<dbReference type="InterPro" id="IPR012902">
    <property type="entry name" value="N_methyl_site"/>
</dbReference>
<dbReference type="Gene3D" id="3.30.700.10">
    <property type="entry name" value="Glycoprotein, Type 4 Pilin"/>
    <property type="match status" value="1"/>
</dbReference>
<dbReference type="RefSeq" id="WP_145267387.1">
    <property type="nucleotide sequence ID" value="NZ_CP036426.1"/>
</dbReference>
<dbReference type="PANTHER" id="PTHR30093:SF2">
    <property type="entry name" value="TYPE II SECRETION SYSTEM PROTEIN H"/>
    <property type="match status" value="1"/>
</dbReference>
<dbReference type="OrthoDB" id="258404at2"/>
<name>A0A518GWL7_9BACT</name>
<feature type="domain" description="DUF1559" evidence="1">
    <location>
        <begin position="32"/>
        <end position="310"/>
    </location>
</feature>
<evidence type="ECO:0000313" key="3">
    <source>
        <dbReference type="Proteomes" id="UP000317835"/>
    </source>
</evidence>
<organism evidence="2 3">
    <name type="scientific">Tautonia plasticadhaerens</name>
    <dbReference type="NCBI Taxonomy" id="2527974"/>
    <lineage>
        <taxon>Bacteria</taxon>
        <taxon>Pseudomonadati</taxon>
        <taxon>Planctomycetota</taxon>
        <taxon>Planctomycetia</taxon>
        <taxon>Isosphaerales</taxon>
        <taxon>Isosphaeraceae</taxon>
        <taxon>Tautonia</taxon>
    </lineage>
</organism>
<accession>A0A518GWL7</accession>
<reference evidence="2 3" key="1">
    <citation type="submission" date="2019-02" db="EMBL/GenBank/DDBJ databases">
        <title>Deep-cultivation of Planctomycetes and their phenomic and genomic characterization uncovers novel biology.</title>
        <authorList>
            <person name="Wiegand S."/>
            <person name="Jogler M."/>
            <person name="Boedeker C."/>
            <person name="Pinto D."/>
            <person name="Vollmers J."/>
            <person name="Rivas-Marin E."/>
            <person name="Kohn T."/>
            <person name="Peeters S.H."/>
            <person name="Heuer A."/>
            <person name="Rast P."/>
            <person name="Oberbeckmann S."/>
            <person name="Bunk B."/>
            <person name="Jeske O."/>
            <person name="Meyerdierks A."/>
            <person name="Storesund J.E."/>
            <person name="Kallscheuer N."/>
            <person name="Luecker S."/>
            <person name="Lage O.M."/>
            <person name="Pohl T."/>
            <person name="Merkel B.J."/>
            <person name="Hornburger P."/>
            <person name="Mueller R.-W."/>
            <person name="Bruemmer F."/>
            <person name="Labrenz M."/>
            <person name="Spormann A.M."/>
            <person name="Op den Camp H."/>
            <person name="Overmann J."/>
            <person name="Amann R."/>
            <person name="Jetten M.S.M."/>
            <person name="Mascher T."/>
            <person name="Medema M.H."/>
            <person name="Devos D.P."/>
            <person name="Kaster A.-K."/>
            <person name="Ovreas L."/>
            <person name="Rohde M."/>
            <person name="Galperin M.Y."/>
            <person name="Jogler C."/>
        </authorList>
    </citation>
    <scope>NUCLEOTIDE SEQUENCE [LARGE SCALE GENOMIC DNA]</scope>
    <source>
        <strain evidence="2 3">ElP</strain>
    </source>
</reference>
<sequence length="330" mass="35170">MTHARRGFTLIELLVVIAIIGVLIALLLPAVQAAREAARRAQCTNNLKQLGIALHNYHDTLGCFPIGYTIYASPWPGDPTVPGGHAKWGALALLTPFLEQSAVHNALNFSFPIIGGPAQDYAVFAENLTALSTKVGLFHCPSDGIEQPAPPVFGANYVATVGTGVEVPANGYERLDGTFYVNSSTSIADLRDGTSNTVVLSESLLGPGGPYNIPASEMSDDPRRYIRHVDTLTEADCLAAVNLHPVKRSNWADGDGNAGTYAHFYPPNRPEPSCNRHSVGWSDASSNHPGGVNALLGDGSVRYLKDTVALETWRALSTRKGGEVVSADRL</sequence>
<dbReference type="KEGG" id="tpla:ElP_07940"/>
<protein>
    <submittedName>
        <fullName evidence="2">Putative major pilin subunit</fullName>
    </submittedName>
</protein>
<dbReference type="PROSITE" id="PS00409">
    <property type="entry name" value="PROKAR_NTER_METHYL"/>
    <property type="match status" value="1"/>
</dbReference>
<dbReference type="AlphaFoldDB" id="A0A518GWL7"/>
<evidence type="ECO:0000313" key="2">
    <source>
        <dbReference type="EMBL" id="QDV32952.1"/>
    </source>
</evidence>
<dbReference type="PANTHER" id="PTHR30093">
    <property type="entry name" value="GENERAL SECRETION PATHWAY PROTEIN G"/>
    <property type="match status" value="1"/>
</dbReference>
<dbReference type="NCBIfam" id="TIGR04294">
    <property type="entry name" value="pre_pil_HX9DG"/>
    <property type="match status" value="1"/>
</dbReference>
<gene>
    <name evidence="2" type="ORF">ElP_07940</name>
</gene>